<evidence type="ECO:0000313" key="1">
    <source>
        <dbReference type="EMBL" id="BAL87373.1"/>
    </source>
</evidence>
<proteinExistence type="predicted"/>
<sequence>MSPATITPLPGGQALFVWRGIEHTFDDVFAALAEADRRGIPVERVEVEAFAPTPVVVVATSPALTSS</sequence>
<dbReference type="RefSeq" id="WP_014442268.1">
    <property type="nucleotide sequence ID" value="NC_017093.1"/>
</dbReference>
<dbReference type="Proteomes" id="UP000007882">
    <property type="component" value="Chromosome"/>
</dbReference>
<dbReference type="KEGG" id="ams:AMIS_21530"/>
<dbReference type="AlphaFoldDB" id="I0H2Y6"/>
<name>I0H2Y6_ACTM4</name>
<protein>
    <submittedName>
        <fullName evidence="1">Uncharacterized protein</fullName>
    </submittedName>
</protein>
<dbReference type="PATRIC" id="fig|512565.3.peg.2150"/>
<reference evidence="1 2" key="1">
    <citation type="submission" date="2012-02" db="EMBL/GenBank/DDBJ databases">
        <title>Complete genome sequence of Actinoplanes missouriensis 431 (= NBRC 102363).</title>
        <authorList>
            <person name="Ohnishi Y."/>
            <person name="Ishikawa J."/>
            <person name="Sekine M."/>
            <person name="Hosoyama A."/>
            <person name="Harada T."/>
            <person name="Narita H."/>
            <person name="Hata T."/>
            <person name="Konno Y."/>
            <person name="Tutikane K."/>
            <person name="Fujita N."/>
            <person name="Horinouchi S."/>
            <person name="Hayakawa M."/>
        </authorList>
    </citation>
    <scope>NUCLEOTIDE SEQUENCE [LARGE SCALE GENOMIC DNA]</scope>
    <source>
        <strain evidence="2">ATCC 14538 / DSM 43046 / CBS 188.64 / JCM 3121 / NBRC 102363 / NCIMB 12654 / NRRL B-3342 / UNCC 431</strain>
    </source>
</reference>
<organism evidence="1 2">
    <name type="scientific">Actinoplanes missouriensis (strain ATCC 14538 / DSM 43046 / CBS 188.64 / JCM 3121 / NBRC 102363 / NCIMB 12654 / NRRL B-3342 / UNCC 431)</name>
    <dbReference type="NCBI Taxonomy" id="512565"/>
    <lineage>
        <taxon>Bacteria</taxon>
        <taxon>Bacillati</taxon>
        <taxon>Actinomycetota</taxon>
        <taxon>Actinomycetes</taxon>
        <taxon>Micromonosporales</taxon>
        <taxon>Micromonosporaceae</taxon>
        <taxon>Actinoplanes</taxon>
    </lineage>
</organism>
<dbReference type="HOGENOM" id="CLU_2802743_0_0_11"/>
<evidence type="ECO:0000313" key="2">
    <source>
        <dbReference type="Proteomes" id="UP000007882"/>
    </source>
</evidence>
<gene>
    <name evidence="1" type="ordered locus">AMIS_21530</name>
</gene>
<dbReference type="EMBL" id="AP012319">
    <property type="protein sequence ID" value="BAL87373.1"/>
    <property type="molecule type" value="Genomic_DNA"/>
</dbReference>
<accession>I0H2Y6</accession>
<keyword evidence="2" id="KW-1185">Reference proteome</keyword>
<dbReference type="STRING" id="512565.AMIS_21530"/>